<keyword evidence="15 21" id="KW-0472">Membrane</keyword>
<dbReference type="PROSITE" id="PS00107">
    <property type="entry name" value="PROTEIN_KINASE_ATP"/>
    <property type="match status" value="1"/>
</dbReference>
<reference evidence="24 25" key="1">
    <citation type="journal article" date="2023" name="BMC Biotechnol.">
        <title>Vitis rotundifolia cv Carlos genome sequencing.</title>
        <authorList>
            <person name="Huff M."/>
            <person name="Hulse-Kemp A."/>
            <person name="Scheffler B."/>
            <person name="Youngblood R."/>
            <person name="Simpson S."/>
            <person name="Babiker E."/>
            <person name="Staton M."/>
        </authorList>
    </citation>
    <scope>NUCLEOTIDE SEQUENCE [LARGE SCALE GENOMIC DNA]</scope>
    <source>
        <tissue evidence="24">Leaf</tissue>
    </source>
</reference>
<dbReference type="Gene3D" id="1.10.510.10">
    <property type="entry name" value="Transferase(Phosphotransferase) domain 1"/>
    <property type="match status" value="1"/>
</dbReference>
<feature type="transmembrane region" description="Helical" evidence="21">
    <location>
        <begin position="239"/>
        <end position="263"/>
    </location>
</feature>
<keyword evidence="6" id="KW-0433">Leucine-rich repeat</keyword>
<feature type="domain" description="Protein kinase" evidence="23">
    <location>
        <begin position="303"/>
        <end position="586"/>
    </location>
</feature>
<dbReference type="PROSITE" id="PS50011">
    <property type="entry name" value="PROTEIN_KINASE_DOM"/>
    <property type="match status" value="1"/>
</dbReference>
<keyword evidence="9 22" id="KW-0732">Signal</keyword>
<evidence type="ECO:0000256" key="22">
    <source>
        <dbReference type="SAM" id="SignalP"/>
    </source>
</evidence>
<keyword evidence="11 20" id="KW-0547">Nucleotide-binding</keyword>
<dbReference type="InterPro" id="IPR000719">
    <property type="entry name" value="Prot_kinase_dom"/>
</dbReference>
<dbReference type="Pfam" id="PF07714">
    <property type="entry name" value="PK_Tyr_Ser-Thr"/>
    <property type="match status" value="1"/>
</dbReference>
<dbReference type="InterPro" id="IPR008271">
    <property type="entry name" value="Ser/Thr_kinase_AS"/>
</dbReference>
<evidence type="ECO:0000256" key="3">
    <source>
        <dbReference type="ARBA" id="ARBA00008684"/>
    </source>
</evidence>
<evidence type="ECO:0000256" key="14">
    <source>
        <dbReference type="ARBA" id="ARBA00022989"/>
    </source>
</evidence>
<keyword evidence="10" id="KW-0677">Repeat</keyword>
<dbReference type="GO" id="GO:0048638">
    <property type="term" value="P:regulation of developmental growth"/>
    <property type="evidence" value="ECO:0007669"/>
    <property type="project" value="UniProtKB-ARBA"/>
</dbReference>
<feature type="signal peptide" evidence="22">
    <location>
        <begin position="1"/>
        <end position="24"/>
    </location>
</feature>
<comment type="catalytic activity">
    <reaction evidence="19">
        <text>L-seryl-[protein] + ATP = O-phospho-L-seryl-[protein] + ADP + H(+)</text>
        <dbReference type="Rhea" id="RHEA:17989"/>
        <dbReference type="Rhea" id="RHEA-COMP:9863"/>
        <dbReference type="Rhea" id="RHEA-COMP:11604"/>
        <dbReference type="ChEBI" id="CHEBI:15378"/>
        <dbReference type="ChEBI" id="CHEBI:29999"/>
        <dbReference type="ChEBI" id="CHEBI:30616"/>
        <dbReference type="ChEBI" id="CHEBI:83421"/>
        <dbReference type="ChEBI" id="CHEBI:456216"/>
        <dbReference type="EC" id="2.7.11.1"/>
    </reaction>
</comment>
<keyword evidence="25" id="KW-1185">Reference proteome</keyword>
<evidence type="ECO:0000256" key="4">
    <source>
        <dbReference type="ARBA" id="ARBA00012513"/>
    </source>
</evidence>
<feature type="chain" id="PRO_5041232353" description="non-specific serine/threonine protein kinase" evidence="22">
    <location>
        <begin position="25"/>
        <end position="920"/>
    </location>
</feature>
<evidence type="ECO:0000256" key="13">
    <source>
        <dbReference type="ARBA" id="ARBA00022840"/>
    </source>
</evidence>
<dbReference type="GO" id="GO:0016020">
    <property type="term" value="C:membrane"/>
    <property type="evidence" value="ECO:0007669"/>
    <property type="project" value="UniProtKB-SubCell"/>
</dbReference>
<dbReference type="Gene3D" id="3.30.200.20">
    <property type="entry name" value="Phosphorylase Kinase, domain 1"/>
    <property type="match status" value="1"/>
</dbReference>
<dbReference type="FunFam" id="3.30.200.20:FF:000015">
    <property type="entry name" value="Somatic embryogenesis receptor kinase 1"/>
    <property type="match status" value="1"/>
</dbReference>
<dbReference type="AlphaFoldDB" id="A0AA39AJR0"/>
<evidence type="ECO:0000256" key="16">
    <source>
        <dbReference type="ARBA" id="ARBA00023170"/>
    </source>
</evidence>
<keyword evidence="16" id="KW-0675">Receptor</keyword>
<evidence type="ECO:0000256" key="9">
    <source>
        <dbReference type="ARBA" id="ARBA00022729"/>
    </source>
</evidence>
<dbReference type="InterPro" id="IPR001245">
    <property type="entry name" value="Ser-Thr/Tyr_kinase_cat_dom"/>
</dbReference>
<name>A0AA39AJR0_VITRO</name>
<dbReference type="SUPFAM" id="SSF52058">
    <property type="entry name" value="L domain-like"/>
    <property type="match status" value="1"/>
</dbReference>
<dbReference type="EMBL" id="JARBHA010000001">
    <property type="protein sequence ID" value="KAJ9708872.1"/>
    <property type="molecule type" value="Genomic_DNA"/>
</dbReference>
<dbReference type="InterPro" id="IPR026057">
    <property type="entry name" value="TBL_C"/>
</dbReference>
<dbReference type="InterPro" id="IPR013210">
    <property type="entry name" value="LRR_N_plant-typ"/>
</dbReference>
<evidence type="ECO:0000256" key="7">
    <source>
        <dbReference type="ARBA" id="ARBA00022679"/>
    </source>
</evidence>
<evidence type="ECO:0000256" key="6">
    <source>
        <dbReference type="ARBA" id="ARBA00022614"/>
    </source>
</evidence>
<comment type="subcellular location">
    <subcellularLocation>
        <location evidence="1">Membrane</location>
        <topology evidence="1">Single-pass type I membrane protein</topology>
    </subcellularLocation>
</comment>
<evidence type="ECO:0000313" key="24">
    <source>
        <dbReference type="EMBL" id="KAJ9708872.1"/>
    </source>
</evidence>
<organism evidence="24 25">
    <name type="scientific">Vitis rotundifolia</name>
    <name type="common">Muscadine grape</name>
    <dbReference type="NCBI Taxonomy" id="103349"/>
    <lineage>
        <taxon>Eukaryota</taxon>
        <taxon>Viridiplantae</taxon>
        <taxon>Streptophyta</taxon>
        <taxon>Embryophyta</taxon>
        <taxon>Tracheophyta</taxon>
        <taxon>Spermatophyta</taxon>
        <taxon>Magnoliopsida</taxon>
        <taxon>eudicotyledons</taxon>
        <taxon>Gunneridae</taxon>
        <taxon>Pentapetalae</taxon>
        <taxon>rosids</taxon>
        <taxon>Vitales</taxon>
        <taxon>Vitaceae</taxon>
        <taxon>Viteae</taxon>
        <taxon>Vitis</taxon>
    </lineage>
</organism>
<dbReference type="InterPro" id="IPR011009">
    <property type="entry name" value="Kinase-like_dom_sf"/>
</dbReference>
<dbReference type="FunFam" id="3.80.10.10:FF:000021">
    <property type="entry name" value="Putative LRR receptor-like serine/threonine-protein kinase"/>
    <property type="match status" value="1"/>
</dbReference>
<dbReference type="InterPro" id="IPR017441">
    <property type="entry name" value="Protein_kinase_ATP_BS"/>
</dbReference>
<comment type="similarity">
    <text evidence="3">Belongs to the protein kinase superfamily. Ser/Thr protein kinase family.</text>
</comment>
<evidence type="ECO:0000256" key="12">
    <source>
        <dbReference type="ARBA" id="ARBA00022777"/>
    </source>
</evidence>
<keyword evidence="13 20" id="KW-0067">ATP-binding</keyword>
<proteinExistence type="inferred from homology"/>
<dbReference type="Proteomes" id="UP001168098">
    <property type="component" value="Unassembled WGS sequence"/>
</dbReference>
<evidence type="ECO:0000256" key="15">
    <source>
        <dbReference type="ARBA" id="ARBA00023136"/>
    </source>
</evidence>
<evidence type="ECO:0000256" key="18">
    <source>
        <dbReference type="ARBA" id="ARBA00047899"/>
    </source>
</evidence>
<comment type="similarity">
    <text evidence="2">Belongs to the PC-esterase family. TBL subfamily.</text>
</comment>
<feature type="binding site" evidence="20">
    <location>
        <position position="331"/>
    </location>
    <ligand>
        <name>ATP</name>
        <dbReference type="ChEBI" id="CHEBI:30616"/>
    </ligand>
</feature>
<evidence type="ECO:0000256" key="5">
    <source>
        <dbReference type="ARBA" id="ARBA00022527"/>
    </source>
</evidence>
<dbReference type="FunFam" id="1.10.510.10:FF:000016">
    <property type="entry name" value="Somatic embryogenesis receptor-like kinase 1"/>
    <property type="match status" value="1"/>
</dbReference>
<evidence type="ECO:0000256" key="17">
    <source>
        <dbReference type="ARBA" id="ARBA00023180"/>
    </source>
</evidence>
<dbReference type="PROSITE" id="PS00108">
    <property type="entry name" value="PROTEIN_KINASE_ST"/>
    <property type="match status" value="1"/>
</dbReference>
<dbReference type="SUPFAM" id="SSF56112">
    <property type="entry name" value="Protein kinase-like (PK-like)"/>
    <property type="match status" value="1"/>
</dbReference>
<dbReference type="Gene3D" id="3.80.10.10">
    <property type="entry name" value="Ribonuclease Inhibitor"/>
    <property type="match status" value="1"/>
</dbReference>
<dbReference type="Pfam" id="PF00560">
    <property type="entry name" value="LRR_1"/>
    <property type="match status" value="3"/>
</dbReference>
<sequence>MESRGYVLWGVGLLLLTLMEGSSASLSPSGINYEVVALMNIKNNLNDPYNVLENWDINSVDPCSWRMVTCSSDGYVSALGLPSQSLSGTLSPWIGNLTNLQSVLLQNNAISGPIPDSIGKLEKLDTLDLSHNKFDGGIPSSLGGLKKLNYLRLNNNSLTGPCPESLSEVEGLSLVDLSFNNLSGSMPKISARTFKIIGNPLLCGANATNNCSAISPEPLSFPPDALRAHSDSGSKSHRVAIAFGASFGAALLIIIIVGLSVWWRYRRNQQIFFDVNDQYDPEVRLGHLRRYTFKELRAATDHFNPKNILGRGGFGIVYKGCLNDRTLVAVKRLKDYNAVGGEIQFQTEVEMISLAVHRNLLRLCGFCTTESERLLVYPYMPNGSVASRLRDQIHGRPALDWSRRKRIALGTARGLLYLHEQCDPKIIHRDVKAANILLDEDFEAVVGDFGLAKLLDHRESHVTTAVRGTVGHIAPEYLSTGQSSEKTDVFGFGILLLELITGQKALDFGRAANQKGVMLDWVKKLHQEGKLNLMVDKDLKNNFDRVELEEMVKVALLCTQFNPSHRPKMSEILRMLEGDGLAEKWEASQKVETPRFRSCENPPQRYSDYIEESSLVIEAIELSGPSLNATDFLERLRGKKLIFVGDSLNRNMWESMVCILRHSVKDKKRVYEISGRMEFKKKGFYAFRFEDYNCSVDFVNAPFLVQESSFKGRNGTFETLRLDEMDKSTTTFHDADIIVFNTGHWWTHEKTSRGEYYYQEGNYVHPRLKVLKAYTKALTTWARWVDKNINSNMTQVFFRGYSITHFKGGQWNSGGQCHKEVEPIFNEAFIRKYPSKMRALEPVLQMMRTPVTYLNVSRLTDYRKDGHPSIYRKEYKTVEEKIAAVHSQDCSHWCLPGVPDTWNELLYASLLQIGRGSWGS</sequence>
<comment type="caution">
    <text evidence="24">The sequence shown here is derived from an EMBL/GenBank/DDBJ whole genome shotgun (WGS) entry which is preliminary data.</text>
</comment>
<dbReference type="GO" id="GO:0005524">
    <property type="term" value="F:ATP binding"/>
    <property type="evidence" value="ECO:0007669"/>
    <property type="project" value="UniProtKB-UniRule"/>
</dbReference>
<protein>
    <recommendedName>
        <fullName evidence="4">non-specific serine/threonine protein kinase</fullName>
        <ecNumber evidence="4">2.7.11.1</ecNumber>
    </recommendedName>
</protein>
<gene>
    <name evidence="24" type="ORF">PVL29_000728</name>
</gene>
<keyword evidence="5" id="KW-0723">Serine/threonine-protein kinase</keyword>
<dbReference type="InterPro" id="IPR001611">
    <property type="entry name" value="Leu-rich_rpt"/>
</dbReference>
<keyword evidence="8 21" id="KW-0812">Transmembrane</keyword>
<evidence type="ECO:0000256" key="2">
    <source>
        <dbReference type="ARBA" id="ARBA00007727"/>
    </source>
</evidence>
<dbReference type="GO" id="GO:0004674">
    <property type="term" value="F:protein serine/threonine kinase activity"/>
    <property type="evidence" value="ECO:0007669"/>
    <property type="project" value="UniProtKB-KW"/>
</dbReference>
<accession>A0AA39AJR0</accession>
<keyword evidence="14 21" id="KW-1133">Transmembrane helix</keyword>
<dbReference type="PANTHER" id="PTHR47988">
    <property type="entry name" value="SOMATIC EMBRYOGENESIS RECEPTOR KINASE 1"/>
    <property type="match status" value="1"/>
</dbReference>
<keyword evidence="17" id="KW-0325">Glycoprotein</keyword>
<evidence type="ECO:0000256" key="19">
    <source>
        <dbReference type="ARBA" id="ARBA00048679"/>
    </source>
</evidence>
<dbReference type="Pfam" id="PF13839">
    <property type="entry name" value="PC-Esterase"/>
    <property type="match status" value="1"/>
</dbReference>
<keyword evidence="7" id="KW-0808">Transferase</keyword>
<evidence type="ECO:0000313" key="25">
    <source>
        <dbReference type="Proteomes" id="UP001168098"/>
    </source>
</evidence>
<evidence type="ECO:0000259" key="23">
    <source>
        <dbReference type="PROSITE" id="PS50011"/>
    </source>
</evidence>
<dbReference type="InterPro" id="IPR032675">
    <property type="entry name" value="LRR_dom_sf"/>
</dbReference>
<evidence type="ECO:0000256" key="21">
    <source>
        <dbReference type="SAM" id="Phobius"/>
    </source>
</evidence>
<evidence type="ECO:0000256" key="1">
    <source>
        <dbReference type="ARBA" id="ARBA00004479"/>
    </source>
</evidence>
<comment type="catalytic activity">
    <reaction evidence="18">
        <text>L-threonyl-[protein] + ATP = O-phospho-L-threonyl-[protein] + ADP + H(+)</text>
        <dbReference type="Rhea" id="RHEA:46608"/>
        <dbReference type="Rhea" id="RHEA-COMP:11060"/>
        <dbReference type="Rhea" id="RHEA-COMP:11605"/>
        <dbReference type="ChEBI" id="CHEBI:15378"/>
        <dbReference type="ChEBI" id="CHEBI:30013"/>
        <dbReference type="ChEBI" id="CHEBI:30616"/>
        <dbReference type="ChEBI" id="CHEBI:61977"/>
        <dbReference type="ChEBI" id="CHEBI:456216"/>
        <dbReference type="EC" id="2.7.11.1"/>
    </reaction>
</comment>
<evidence type="ECO:0000256" key="20">
    <source>
        <dbReference type="PROSITE-ProRule" id="PRU10141"/>
    </source>
</evidence>
<keyword evidence="12" id="KW-0418">Kinase</keyword>
<dbReference type="Pfam" id="PF08263">
    <property type="entry name" value="LRRNT_2"/>
    <property type="match status" value="1"/>
</dbReference>
<evidence type="ECO:0000256" key="8">
    <source>
        <dbReference type="ARBA" id="ARBA00022692"/>
    </source>
</evidence>
<dbReference type="SMART" id="SM00220">
    <property type="entry name" value="S_TKc"/>
    <property type="match status" value="1"/>
</dbReference>
<evidence type="ECO:0000256" key="11">
    <source>
        <dbReference type="ARBA" id="ARBA00022741"/>
    </source>
</evidence>
<evidence type="ECO:0000256" key="10">
    <source>
        <dbReference type="ARBA" id="ARBA00022737"/>
    </source>
</evidence>
<dbReference type="EC" id="2.7.11.1" evidence="4"/>